<reference evidence="1 2" key="1">
    <citation type="submission" date="2019-01" db="EMBL/GenBank/DDBJ databases">
        <title>Ktedonosporobacter rubrisoli SCAWS-G2.</title>
        <authorList>
            <person name="Huang Y."/>
            <person name="Yan B."/>
        </authorList>
    </citation>
    <scope>NUCLEOTIDE SEQUENCE [LARGE SCALE GENOMIC DNA]</scope>
    <source>
        <strain evidence="1 2">SCAWS-G2</strain>
    </source>
</reference>
<proteinExistence type="predicted"/>
<name>A0A4P6JYR6_KTERU</name>
<dbReference type="Proteomes" id="UP000290365">
    <property type="component" value="Chromosome"/>
</dbReference>
<evidence type="ECO:0000313" key="2">
    <source>
        <dbReference type="Proteomes" id="UP000290365"/>
    </source>
</evidence>
<evidence type="ECO:0000313" key="1">
    <source>
        <dbReference type="EMBL" id="QBD80887.1"/>
    </source>
</evidence>
<dbReference type="RefSeq" id="WP_129891949.1">
    <property type="nucleotide sequence ID" value="NZ_CP035758.1"/>
</dbReference>
<keyword evidence="2" id="KW-1185">Reference proteome</keyword>
<dbReference type="EMBL" id="CP035758">
    <property type="protein sequence ID" value="QBD80887.1"/>
    <property type="molecule type" value="Genomic_DNA"/>
</dbReference>
<dbReference type="AlphaFoldDB" id="A0A4P6JYR6"/>
<accession>A0A4P6JYR6</accession>
<sequence>MFTKKISAHEEDAVELTAAQLTNVAGGKGKNAVQGLTDSVSGLTGGDNGGNGLLSGVTGTGNGLLSGVGNTASGLLGSLPKVSAGVNANIGGNTLGADLSL</sequence>
<dbReference type="KEGG" id="kbs:EPA93_34930"/>
<protein>
    <submittedName>
        <fullName evidence="1">Uncharacterized protein</fullName>
    </submittedName>
</protein>
<gene>
    <name evidence="1" type="ORF">EPA93_34930</name>
</gene>
<organism evidence="1 2">
    <name type="scientific">Ktedonosporobacter rubrisoli</name>
    <dbReference type="NCBI Taxonomy" id="2509675"/>
    <lineage>
        <taxon>Bacteria</taxon>
        <taxon>Bacillati</taxon>
        <taxon>Chloroflexota</taxon>
        <taxon>Ktedonobacteria</taxon>
        <taxon>Ktedonobacterales</taxon>
        <taxon>Ktedonosporobacteraceae</taxon>
        <taxon>Ktedonosporobacter</taxon>
    </lineage>
</organism>